<dbReference type="PANTHER" id="PTHR32552">
    <property type="entry name" value="FERRICHROME IRON RECEPTOR-RELATED"/>
    <property type="match status" value="1"/>
</dbReference>
<accession>A0ABW7NC84</accession>
<keyword evidence="6 14" id="KW-0732">Signal</keyword>
<feature type="domain" description="TonB-dependent receptor-like beta-barrel" evidence="15">
    <location>
        <begin position="352"/>
        <end position="774"/>
    </location>
</feature>
<evidence type="ECO:0000256" key="1">
    <source>
        <dbReference type="ARBA" id="ARBA00004571"/>
    </source>
</evidence>
<dbReference type="Proteomes" id="UP001610063">
    <property type="component" value="Unassembled WGS sequence"/>
</dbReference>
<dbReference type="InterPro" id="IPR012910">
    <property type="entry name" value="Plug_dom"/>
</dbReference>
<keyword evidence="17" id="KW-0675">Receptor</keyword>
<dbReference type="EMBL" id="JBIPKE010000019">
    <property type="protein sequence ID" value="MFH6985154.1"/>
    <property type="molecule type" value="Genomic_DNA"/>
</dbReference>
<evidence type="ECO:0000256" key="2">
    <source>
        <dbReference type="ARBA" id="ARBA00022448"/>
    </source>
</evidence>
<evidence type="ECO:0000313" key="18">
    <source>
        <dbReference type="Proteomes" id="UP001610063"/>
    </source>
</evidence>
<keyword evidence="9 13" id="KW-0798">TonB box</keyword>
<dbReference type="InterPro" id="IPR036942">
    <property type="entry name" value="Beta-barrel_TonB_sf"/>
</dbReference>
<evidence type="ECO:0000256" key="8">
    <source>
        <dbReference type="ARBA" id="ARBA00023065"/>
    </source>
</evidence>
<dbReference type="Gene3D" id="2.40.170.20">
    <property type="entry name" value="TonB-dependent receptor, beta-barrel domain"/>
    <property type="match status" value="1"/>
</dbReference>
<evidence type="ECO:0000256" key="10">
    <source>
        <dbReference type="ARBA" id="ARBA00023136"/>
    </source>
</evidence>
<comment type="subcellular location">
    <subcellularLocation>
        <location evidence="1 12">Cell outer membrane</location>
        <topology evidence="1 12">Multi-pass membrane protein</topology>
    </subcellularLocation>
</comment>
<dbReference type="InterPro" id="IPR008969">
    <property type="entry name" value="CarboxyPept-like_regulatory"/>
</dbReference>
<dbReference type="InterPro" id="IPR000531">
    <property type="entry name" value="Beta-barrel_TonB"/>
</dbReference>
<protein>
    <submittedName>
        <fullName evidence="17">TonB-dependent receptor</fullName>
    </submittedName>
</protein>
<feature type="domain" description="TonB-dependent receptor plug" evidence="16">
    <location>
        <begin position="114"/>
        <end position="222"/>
    </location>
</feature>
<name>A0ABW7NC84_9BACT</name>
<evidence type="ECO:0000256" key="11">
    <source>
        <dbReference type="ARBA" id="ARBA00023237"/>
    </source>
</evidence>
<reference evidence="17 18" key="1">
    <citation type="journal article" date="2013" name="Int. J. Syst. Evol. Microbiol.">
        <title>Marinoscillum luteum sp. nov., isolated from marine sediment.</title>
        <authorList>
            <person name="Cha I.T."/>
            <person name="Park S.J."/>
            <person name="Kim S.J."/>
            <person name="Kim J.G."/>
            <person name="Jung M.Y."/>
            <person name="Shin K.S."/>
            <person name="Kwon K.K."/>
            <person name="Yang S.H."/>
            <person name="Seo Y.S."/>
            <person name="Rhee S.K."/>
        </authorList>
    </citation>
    <scope>NUCLEOTIDE SEQUENCE [LARGE SCALE GENOMIC DNA]</scope>
    <source>
        <strain evidence="17 18">KCTC 23939</strain>
    </source>
</reference>
<evidence type="ECO:0000256" key="4">
    <source>
        <dbReference type="ARBA" id="ARBA00022496"/>
    </source>
</evidence>
<evidence type="ECO:0000256" key="3">
    <source>
        <dbReference type="ARBA" id="ARBA00022452"/>
    </source>
</evidence>
<dbReference type="PROSITE" id="PS52016">
    <property type="entry name" value="TONB_DEPENDENT_REC_3"/>
    <property type="match status" value="1"/>
</dbReference>
<keyword evidence="10 12" id="KW-0472">Membrane</keyword>
<dbReference type="RefSeq" id="WP_395418630.1">
    <property type="nucleotide sequence ID" value="NZ_JBIPKE010000019.1"/>
</dbReference>
<evidence type="ECO:0000256" key="13">
    <source>
        <dbReference type="RuleBase" id="RU003357"/>
    </source>
</evidence>
<dbReference type="Gene3D" id="2.60.40.1120">
    <property type="entry name" value="Carboxypeptidase-like, regulatory domain"/>
    <property type="match status" value="1"/>
</dbReference>
<keyword evidence="2 12" id="KW-0813">Transport</keyword>
<evidence type="ECO:0000256" key="9">
    <source>
        <dbReference type="ARBA" id="ARBA00023077"/>
    </source>
</evidence>
<evidence type="ECO:0000256" key="14">
    <source>
        <dbReference type="SAM" id="SignalP"/>
    </source>
</evidence>
<evidence type="ECO:0000256" key="6">
    <source>
        <dbReference type="ARBA" id="ARBA00022729"/>
    </source>
</evidence>
<dbReference type="Gene3D" id="2.170.130.10">
    <property type="entry name" value="TonB-dependent receptor, plug domain"/>
    <property type="match status" value="1"/>
</dbReference>
<dbReference type="Pfam" id="PF13715">
    <property type="entry name" value="CarbopepD_reg_2"/>
    <property type="match status" value="1"/>
</dbReference>
<dbReference type="InterPro" id="IPR037066">
    <property type="entry name" value="Plug_dom_sf"/>
</dbReference>
<evidence type="ECO:0000313" key="17">
    <source>
        <dbReference type="EMBL" id="MFH6985154.1"/>
    </source>
</evidence>
<dbReference type="Pfam" id="PF07715">
    <property type="entry name" value="Plug"/>
    <property type="match status" value="1"/>
</dbReference>
<comment type="caution">
    <text evidence="17">The sequence shown here is derived from an EMBL/GenBank/DDBJ whole genome shotgun (WGS) entry which is preliminary data.</text>
</comment>
<comment type="similarity">
    <text evidence="12 13">Belongs to the TonB-dependent receptor family.</text>
</comment>
<proteinExistence type="inferred from homology"/>
<keyword evidence="3 12" id="KW-1134">Transmembrane beta strand</keyword>
<dbReference type="InterPro" id="IPR039426">
    <property type="entry name" value="TonB-dep_rcpt-like"/>
</dbReference>
<evidence type="ECO:0000256" key="5">
    <source>
        <dbReference type="ARBA" id="ARBA00022692"/>
    </source>
</evidence>
<gene>
    <name evidence="17" type="ORF">ACHKAR_17005</name>
</gene>
<evidence type="ECO:0000259" key="15">
    <source>
        <dbReference type="Pfam" id="PF00593"/>
    </source>
</evidence>
<organism evidence="17 18">
    <name type="scientific">Marinoscillum luteum</name>
    <dbReference type="NCBI Taxonomy" id="861051"/>
    <lineage>
        <taxon>Bacteria</taxon>
        <taxon>Pseudomonadati</taxon>
        <taxon>Bacteroidota</taxon>
        <taxon>Cytophagia</taxon>
        <taxon>Cytophagales</taxon>
        <taxon>Reichenbachiellaceae</taxon>
        <taxon>Marinoscillum</taxon>
    </lineage>
</organism>
<keyword evidence="11 12" id="KW-0998">Cell outer membrane</keyword>
<evidence type="ECO:0000259" key="16">
    <source>
        <dbReference type="Pfam" id="PF07715"/>
    </source>
</evidence>
<keyword evidence="18" id="KW-1185">Reference proteome</keyword>
<dbReference type="Pfam" id="PF00593">
    <property type="entry name" value="TonB_dep_Rec_b-barrel"/>
    <property type="match status" value="1"/>
</dbReference>
<evidence type="ECO:0000256" key="12">
    <source>
        <dbReference type="PROSITE-ProRule" id="PRU01360"/>
    </source>
</evidence>
<feature type="chain" id="PRO_5047345833" evidence="14">
    <location>
        <begin position="20"/>
        <end position="816"/>
    </location>
</feature>
<keyword evidence="5 12" id="KW-0812">Transmembrane</keyword>
<keyword evidence="4" id="KW-0410">Iron transport</keyword>
<feature type="signal peptide" evidence="14">
    <location>
        <begin position="1"/>
        <end position="19"/>
    </location>
</feature>
<keyword evidence="8" id="KW-0406">Ion transport</keyword>
<dbReference type="SUPFAM" id="SSF56935">
    <property type="entry name" value="Porins"/>
    <property type="match status" value="1"/>
</dbReference>
<dbReference type="SUPFAM" id="SSF49464">
    <property type="entry name" value="Carboxypeptidase regulatory domain-like"/>
    <property type="match status" value="1"/>
</dbReference>
<evidence type="ECO:0000256" key="7">
    <source>
        <dbReference type="ARBA" id="ARBA00023004"/>
    </source>
</evidence>
<keyword evidence="7" id="KW-0408">Iron</keyword>
<sequence>MKVFWMSMLAMTAVFSAFGQFTVDGKVVTEAGESLPGANVWLNQSKYATSTDWDGFFMLSKVPAGTFELSVSFVGYETYTKVLEVNQNVSLEISLNENVIKGEEVFVYATRANEKTPTTFSNISNKEIEGRNMGQDLPFILQHTPSMVVTSDAGNGVGYTGIRIRGSDPTRINVTVNGVPINDSESHGTFWVNMPDMASSVNNIQIQRGVGTSTNGAAAFGASVNLQTDMPSQEAYAKVDNSFGSFNTWKHTVEMNTGLINKKWAFQGRLSQISSDGYLDRASADLKSYYLSGGYYGDKTTVKAVVFAGKEVTYQAWWGTPEARLNNDVDGMMEVIANNGLSDEQADNLLNSGRTYNYYQYDNEVDNYQQDHYQLHLSHVFNPNFNVNGALHYTYGRGYYEQYRADDDLADYALPEVVIGDSTITSTDLIRRRWLDNDFYGFTFSANYTKEKWDLSFGGAWNKYDGDHFGEIIWAQYASTSAIRDRYYDNFGMKTDFNVYLKGNYQVAPKVNLFADAQVRMLDYHTKGVDSDLRNIDTGDTYAFFNPKVGMTYLVKRGESFYASYAVGNREPVRGDFVDAAEGQIPKAETMRNLEVGYRKAAGNYSYSANYYLMDYENQLVLTGAVNDVGSSIRVNVPDSYRMGVELVGAVKVMDALTLSGNLTLSKNKIANFTEVIYDYGPAFDEYNEIQNEYTDTDISFSPNVIGGTQIGYKPLSFLEISLLSKYVSKQYLDNTSNDDRSIDAYFVNDLKMDLTFASKQVKQIGISLLVNNIFDVQYVSNGYTFGYAGGDYVVRENYYYPQAGTNFMLALSLKF</sequence>
<dbReference type="PANTHER" id="PTHR32552:SF68">
    <property type="entry name" value="FERRICHROME OUTER MEMBRANE TRANSPORTER_PHAGE RECEPTOR"/>
    <property type="match status" value="1"/>
</dbReference>